<feature type="region of interest" description="Disordered" evidence="1">
    <location>
        <begin position="76"/>
        <end position="100"/>
    </location>
</feature>
<evidence type="ECO:0000256" key="1">
    <source>
        <dbReference type="SAM" id="MobiDB-lite"/>
    </source>
</evidence>
<protein>
    <submittedName>
        <fullName evidence="2">Uncharacterized protein</fullName>
    </submittedName>
</protein>
<accession>A0A1B7T963</accession>
<dbReference type="OrthoDB" id="4090463at2759"/>
<gene>
    <name evidence="2" type="ORF">HANVADRAFT_27323</name>
</gene>
<sequence>MELNTSKTIVDNQGISRNTSYQNCTESDLVGYNDCPTFMFSNTLKNKEKSSVSLNKKQAFRKTSIASFIPPQKIDTPMQLSNKKNKDEQNINNNDISNKEDADEALTNEEILLMLKEKIESNDKNLNEKEFNFYKTKVLKQIDNFSDNDRYLKILCDLFLVNTNCNNTKLLVQNWVSKEPNVSSWLIPLSKII</sequence>
<proteinExistence type="predicted"/>
<keyword evidence="3" id="KW-1185">Reference proteome</keyword>
<evidence type="ECO:0000313" key="2">
    <source>
        <dbReference type="EMBL" id="OBA25253.1"/>
    </source>
</evidence>
<dbReference type="EMBL" id="LXPE01000172">
    <property type="protein sequence ID" value="OBA25253.1"/>
    <property type="molecule type" value="Genomic_DNA"/>
</dbReference>
<dbReference type="Proteomes" id="UP000092321">
    <property type="component" value="Unassembled WGS sequence"/>
</dbReference>
<name>A0A1B7T963_9ASCO</name>
<organism evidence="2 3">
    <name type="scientific">Hanseniaspora valbyensis NRRL Y-1626</name>
    <dbReference type="NCBI Taxonomy" id="766949"/>
    <lineage>
        <taxon>Eukaryota</taxon>
        <taxon>Fungi</taxon>
        <taxon>Dikarya</taxon>
        <taxon>Ascomycota</taxon>
        <taxon>Saccharomycotina</taxon>
        <taxon>Saccharomycetes</taxon>
        <taxon>Saccharomycodales</taxon>
        <taxon>Saccharomycodaceae</taxon>
        <taxon>Hanseniaspora</taxon>
    </lineage>
</organism>
<reference evidence="3" key="1">
    <citation type="journal article" date="2016" name="Proc. Natl. Acad. Sci. U.S.A.">
        <title>Comparative genomics of biotechnologically important yeasts.</title>
        <authorList>
            <person name="Riley R."/>
            <person name="Haridas S."/>
            <person name="Wolfe K.H."/>
            <person name="Lopes M.R."/>
            <person name="Hittinger C.T."/>
            <person name="Goeker M."/>
            <person name="Salamov A.A."/>
            <person name="Wisecaver J.H."/>
            <person name="Long T.M."/>
            <person name="Calvey C.H."/>
            <person name="Aerts A.L."/>
            <person name="Barry K.W."/>
            <person name="Choi C."/>
            <person name="Clum A."/>
            <person name="Coughlan A.Y."/>
            <person name="Deshpande S."/>
            <person name="Douglass A.P."/>
            <person name="Hanson S.J."/>
            <person name="Klenk H.-P."/>
            <person name="LaButti K.M."/>
            <person name="Lapidus A."/>
            <person name="Lindquist E.A."/>
            <person name="Lipzen A.M."/>
            <person name="Meier-Kolthoff J.P."/>
            <person name="Ohm R.A."/>
            <person name="Otillar R.P."/>
            <person name="Pangilinan J.L."/>
            <person name="Peng Y."/>
            <person name="Rokas A."/>
            <person name="Rosa C.A."/>
            <person name="Scheuner C."/>
            <person name="Sibirny A.A."/>
            <person name="Slot J.C."/>
            <person name="Stielow J.B."/>
            <person name="Sun H."/>
            <person name="Kurtzman C.P."/>
            <person name="Blackwell M."/>
            <person name="Grigoriev I.V."/>
            <person name="Jeffries T.W."/>
        </authorList>
    </citation>
    <scope>NUCLEOTIDE SEQUENCE [LARGE SCALE GENOMIC DNA]</scope>
    <source>
        <strain evidence="3">NRRL Y-1626</strain>
    </source>
</reference>
<dbReference type="AlphaFoldDB" id="A0A1B7T963"/>
<evidence type="ECO:0000313" key="3">
    <source>
        <dbReference type="Proteomes" id="UP000092321"/>
    </source>
</evidence>
<comment type="caution">
    <text evidence="2">The sequence shown here is derived from an EMBL/GenBank/DDBJ whole genome shotgun (WGS) entry which is preliminary data.</text>
</comment>